<dbReference type="InterPro" id="IPR025875">
    <property type="entry name" value="Leu-rich_rpt_4"/>
</dbReference>
<keyword evidence="3" id="KW-0472">Membrane</keyword>
<dbReference type="PANTHER" id="PTHR47566">
    <property type="match status" value="1"/>
</dbReference>
<keyword evidence="2" id="KW-0677">Repeat</keyword>
<dbReference type="Pfam" id="PF12799">
    <property type="entry name" value="LRR_4"/>
    <property type="match status" value="1"/>
</dbReference>
<dbReference type="EMBL" id="LGCI01000014">
    <property type="protein sequence ID" value="KOY80037.1"/>
    <property type="molecule type" value="Genomic_DNA"/>
</dbReference>
<evidence type="ECO:0000313" key="5">
    <source>
        <dbReference type="Proteomes" id="UP000037977"/>
    </source>
</evidence>
<evidence type="ECO:0000313" key="4">
    <source>
        <dbReference type="EMBL" id="KOY80037.1"/>
    </source>
</evidence>
<dbReference type="Gene3D" id="3.80.10.10">
    <property type="entry name" value="Ribonuclease Inhibitor"/>
    <property type="match status" value="2"/>
</dbReference>
<proteinExistence type="predicted"/>
<dbReference type="SUPFAM" id="SSF52058">
    <property type="entry name" value="L domain-like"/>
    <property type="match status" value="2"/>
</dbReference>
<comment type="caution">
    <text evidence="4">The sequence shown here is derived from an EMBL/GenBank/DDBJ whole genome shotgun (WGS) entry which is preliminary data.</text>
</comment>
<dbReference type="Gene3D" id="2.20.28.30">
    <property type="entry name" value="RNA polymerase ii, chain L"/>
    <property type="match status" value="1"/>
</dbReference>
<dbReference type="STRING" id="33935.ADM90_22780"/>
<dbReference type="PATRIC" id="fig|33935.3.peg.3805"/>
<dbReference type="OrthoDB" id="2725310at2"/>
<feature type="transmembrane region" description="Helical" evidence="3">
    <location>
        <begin position="67"/>
        <end position="86"/>
    </location>
</feature>
<dbReference type="Proteomes" id="UP000037977">
    <property type="component" value="Unassembled WGS sequence"/>
</dbReference>
<keyword evidence="3" id="KW-0812">Transmembrane</keyword>
<keyword evidence="1" id="KW-0433">Leucine-rich repeat</keyword>
<dbReference type="PROSITE" id="PS51450">
    <property type="entry name" value="LRR"/>
    <property type="match status" value="1"/>
</dbReference>
<sequence length="621" mass="71552">MGLIKLNCPNCNGKLEYKEGQAITCPYCDTELLLKENKVYYINQTINNYYGVSPTQQTAHTPPKWKALLLLIPVIIILMFLGYFTLGDTKTDSEHKVEVRTMPESEALLFFLQDIFNKGDALPTKEEIATIRYFSARNFDEQWHFEYSFDDPFSNEQAEIFNYTMMDKLLNKQRIEQKDFEAFTGLTKLKLDNEYEIEQSEQISFEHLKGLKSYSTAFNESFTKVAEFIGDKSKIIELTTQIRNNQELALLLDFPNLQSLEITYVDESVTDFHLLHQLKLKSFAIYGVDDFHWLSSLTDLQALNIMYTDAADFSVLYSLSQLRELRIEHAKNLKTVDFLQSMPNLQSLCLNYTFITNIEPIRNKQSLTRLSLESLLELDSLEAIGSLSSLTELKITGYYKGIVPAIIAENLKMTELDEAFIPKLNAPALKDLTVHLSSNFDVTQLLKFPQLEQLSTVEGEEFINIRSLNQLPNLQKLHVGEAYFFNETHELFNLQHIKTLDCRSCSFSINSEKPFVNNTLEQLALYKPSFKIDGGDWLNDVNKMMPYFKNMTALHSFTMQDSTLQSLSFMENWQQIEVLHLENNAISNIEPLVSLPNLKKLYILGNPVQNKSMLDKGVVYE</sequence>
<dbReference type="InterPro" id="IPR032675">
    <property type="entry name" value="LRR_dom_sf"/>
</dbReference>
<dbReference type="RefSeq" id="WP_053997134.1">
    <property type="nucleotide sequence ID" value="NZ_CP065643.1"/>
</dbReference>
<gene>
    <name evidence="4" type="ORF">ADM90_22780</name>
</gene>
<dbReference type="GO" id="GO:0035591">
    <property type="term" value="F:signaling adaptor activity"/>
    <property type="evidence" value="ECO:0007669"/>
    <property type="project" value="TreeGrafter"/>
</dbReference>
<evidence type="ECO:0000256" key="2">
    <source>
        <dbReference type="ARBA" id="ARBA00022737"/>
    </source>
</evidence>
<accession>A0A0N0CUK6</accession>
<reference evidence="4 5" key="1">
    <citation type="submission" date="2015-07" db="EMBL/GenBank/DDBJ databases">
        <title>Genome sequencing project for genomic taxonomy and phylogenomics of Bacillus-like bacteria.</title>
        <authorList>
            <person name="Liu B."/>
            <person name="Wang J."/>
            <person name="Zhu Y."/>
            <person name="Liu G."/>
            <person name="Chen Q."/>
            <person name="Chen Z."/>
            <person name="Che J."/>
            <person name="Ge C."/>
            <person name="Shi H."/>
            <person name="Pan Z."/>
            <person name="Liu X."/>
        </authorList>
    </citation>
    <scope>NUCLEOTIDE SEQUENCE [LARGE SCALE GENOMIC DNA]</scope>
    <source>
        <strain evidence="4 5">DSM 54</strain>
    </source>
</reference>
<dbReference type="InterPro" id="IPR052574">
    <property type="entry name" value="CDIRP"/>
</dbReference>
<organism evidence="4 5">
    <name type="scientific">Lysinibacillus macroides</name>
    <dbReference type="NCBI Taxonomy" id="33935"/>
    <lineage>
        <taxon>Bacteria</taxon>
        <taxon>Bacillati</taxon>
        <taxon>Bacillota</taxon>
        <taxon>Bacilli</taxon>
        <taxon>Bacillales</taxon>
        <taxon>Bacillaceae</taxon>
        <taxon>Lysinibacillus</taxon>
    </lineage>
</organism>
<dbReference type="InterPro" id="IPR001611">
    <property type="entry name" value="Leu-rich_rpt"/>
</dbReference>
<keyword evidence="3" id="KW-1133">Transmembrane helix</keyword>
<dbReference type="PANTHER" id="PTHR47566:SF1">
    <property type="entry name" value="PROTEIN NUD1"/>
    <property type="match status" value="1"/>
</dbReference>
<evidence type="ECO:0000256" key="1">
    <source>
        <dbReference type="ARBA" id="ARBA00022614"/>
    </source>
</evidence>
<keyword evidence="5" id="KW-1185">Reference proteome</keyword>
<protein>
    <submittedName>
        <fullName evidence="4">Cell wall anchor protein</fullName>
    </submittedName>
</protein>
<name>A0A0N0CUK6_9BACI</name>
<dbReference type="AlphaFoldDB" id="A0A0N0CUK6"/>
<evidence type="ECO:0000256" key="3">
    <source>
        <dbReference type="SAM" id="Phobius"/>
    </source>
</evidence>